<keyword evidence="8" id="KW-1185">Reference proteome</keyword>
<feature type="repeat" description="WD" evidence="6">
    <location>
        <begin position="104"/>
        <end position="145"/>
    </location>
</feature>
<keyword evidence="2" id="KW-0963">Cytoplasm</keyword>
<dbReference type="InterPro" id="IPR051980">
    <property type="entry name" value="WD_repeat_MORG1"/>
</dbReference>
<evidence type="ECO:0000256" key="6">
    <source>
        <dbReference type="PROSITE-ProRule" id="PRU00221"/>
    </source>
</evidence>
<dbReference type="PROSITE" id="PS50294">
    <property type="entry name" value="WD_REPEATS_REGION"/>
    <property type="match status" value="3"/>
</dbReference>
<feature type="repeat" description="WD" evidence="6">
    <location>
        <begin position="272"/>
        <end position="304"/>
    </location>
</feature>
<dbReference type="PANTHER" id="PTHR22842">
    <property type="entry name" value="WD40 REPEAT PROTEIN"/>
    <property type="match status" value="1"/>
</dbReference>
<dbReference type="PRINTS" id="PR00320">
    <property type="entry name" value="GPROTEINBRPT"/>
</dbReference>
<sequence>MTDFSSKRLIPWSKIHNRYTTAKNSAINVVNFDNSGDYLFFGGQDRLLNLYNVDSGKLIKSYEGHRREILDIYIEESSKKVASCGGDKIVYLWDIERGDIPRKYYGHTQRINTVTMNKEGSLLLSGSYDTTVRIFDLRSRNKSAIQILTDAKDSISTVIINDNQILSGSVDGYLRTYDVRSGQLFEDCISEAITCIYESSDNNCVLVTSLDNKIRLFDKSDGSLLNTYQGHTASKYRIKSCLDVNDEIVVSGSEDGNIYFWNMLQASVLGNLSQHTNIVNSVSVSKNNKYLASSSINGELIVWS</sequence>
<dbReference type="Proteomes" id="UP000245699">
    <property type="component" value="Unassembled WGS sequence"/>
</dbReference>
<evidence type="ECO:0000256" key="5">
    <source>
        <dbReference type="ARBA" id="ARBA00038145"/>
    </source>
</evidence>
<dbReference type="Pfam" id="PF00400">
    <property type="entry name" value="WD40"/>
    <property type="match status" value="5"/>
</dbReference>
<comment type="caution">
    <text evidence="7">The sequence shown here is derived from an EMBL/GenBank/DDBJ whole genome shotgun (WGS) entry which is preliminary data.</text>
</comment>
<comment type="similarity">
    <text evidence="5">Belongs to the WD repeat MORG1 family.</text>
</comment>
<evidence type="ECO:0000256" key="1">
    <source>
        <dbReference type="ARBA" id="ARBA00004496"/>
    </source>
</evidence>
<dbReference type="AlphaFoldDB" id="A0A2T9YP78"/>
<dbReference type="InterPro" id="IPR019775">
    <property type="entry name" value="WD40_repeat_CS"/>
</dbReference>
<dbReference type="GO" id="GO:0005737">
    <property type="term" value="C:cytoplasm"/>
    <property type="evidence" value="ECO:0007669"/>
    <property type="project" value="UniProtKB-SubCell"/>
</dbReference>
<dbReference type="PROSITE" id="PS50082">
    <property type="entry name" value="WD_REPEATS_2"/>
    <property type="match status" value="4"/>
</dbReference>
<evidence type="ECO:0000256" key="4">
    <source>
        <dbReference type="ARBA" id="ARBA00022737"/>
    </source>
</evidence>
<gene>
    <name evidence="7" type="ORF">BB559_003065</name>
</gene>
<dbReference type="PROSITE" id="PS00678">
    <property type="entry name" value="WD_REPEATS_1"/>
    <property type="match status" value="2"/>
</dbReference>
<reference evidence="7 8" key="1">
    <citation type="journal article" date="2018" name="MBio">
        <title>Comparative Genomics Reveals the Core Gene Toolbox for the Fungus-Insect Symbiosis.</title>
        <authorList>
            <person name="Wang Y."/>
            <person name="Stata M."/>
            <person name="Wang W."/>
            <person name="Stajich J.E."/>
            <person name="White M.M."/>
            <person name="Moncalvo J.M."/>
        </authorList>
    </citation>
    <scope>NUCLEOTIDE SEQUENCE [LARGE SCALE GENOMIC DNA]</scope>
    <source>
        <strain evidence="7 8">AUS-77-4</strain>
    </source>
</reference>
<organism evidence="7 8">
    <name type="scientific">Furculomyces boomerangus</name>
    <dbReference type="NCBI Taxonomy" id="61424"/>
    <lineage>
        <taxon>Eukaryota</taxon>
        <taxon>Fungi</taxon>
        <taxon>Fungi incertae sedis</taxon>
        <taxon>Zoopagomycota</taxon>
        <taxon>Kickxellomycotina</taxon>
        <taxon>Harpellomycetes</taxon>
        <taxon>Harpellales</taxon>
        <taxon>Harpellaceae</taxon>
        <taxon>Furculomyces</taxon>
    </lineage>
</organism>
<dbReference type="SUPFAM" id="SSF50978">
    <property type="entry name" value="WD40 repeat-like"/>
    <property type="match status" value="1"/>
</dbReference>
<dbReference type="EMBL" id="MBFT01000271">
    <property type="protein sequence ID" value="PVU94165.1"/>
    <property type="molecule type" value="Genomic_DNA"/>
</dbReference>
<dbReference type="Gene3D" id="2.130.10.10">
    <property type="entry name" value="YVTN repeat-like/Quinoprotein amine dehydrogenase"/>
    <property type="match status" value="1"/>
</dbReference>
<dbReference type="SMART" id="SM00320">
    <property type="entry name" value="WD40"/>
    <property type="match status" value="7"/>
</dbReference>
<feature type="repeat" description="WD" evidence="6">
    <location>
        <begin position="62"/>
        <end position="103"/>
    </location>
</feature>
<protein>
    <submittedName>
        <fullName evidence="7">Uncharacterized protein</fullName>
    </submittedName>
</protein>
<evidence type="ECO:0000313" key="7">
    <source>
        <dbReference type="EMBL" id="PVU94165.1"/>
    </source>
</evidence>
<dbReference type="OrthoDB" id="1068471at2759"/>
<dbReference type="GO" id="GO:0000398">
    <property type="term" value="P:mRNA splicing, via spliceosome"/>
    <property type="evidence" value="ECO:0007669"/>
    <property type="project" value="TreeGrafter"/>
</dbReference>
<dbReference type="STRING" id="61424.A0A2T9YP78"/>
<comment type="subcellular location">
    <subcellularLocation>
        <location evidence="1">Cytoplasm</location>
    </subcellularLocation>
</comment>
<evidence type="ECO:0000313" key="8">
    <source>
        <dbReference type="Proteomes" id="UP000245699"/>
    </source>
</evidence>
<evidence type="ECO:0000256" key="3">
    <source>
        <dbReference type="ARBA" id="ARBA00022574"/>
    </source>
</evidence>
<keyword evidence="3 6" id="KW-0853">WD repeat</keyword>
<dbReference type="PANTHER" id="PTHR22842:SF3">
    <property type="entry name" value="WD REPEAT DOMAIN-CONTAINING PROTEIN 83"/>
    <property type="match status" value="1"/>
</dbReference>
<keyword evidence="4" id="KW-0677">Repeat</keyword>
<feature type="repeat" description="WD" evidence="6">
    <location>
        <begin position="20"/>
        <end position="61"/>
    </location>
</feature>
<dbReference type="InterPro" id="IPR001680">
    <property type="entry name" value="WD40_rpt"/>
</dbReference>
<name>A0A2T9YP78_9FUNG</name>
<proteinExistence type="inferred from homology"/>
<dbReference type="InterPro" id="IPR036322">
    <property type="entry name" value="WD40_repeat_dom_sf"/>
</dbReference>
<dbReference type="InterPro" id="IPR015943">
    <property type="entry name" value="WD40/YVTN_repeat-like_dom_sf"/>
</dbReference>
<dbReference type="CDD" id="cd00200">
    <property type="entry name" value="WD40"/>
    <property type="match status" value="1"/>
</dbReference>
<dbReference type="GO" id="GO:0071013">
    <property type="term" value="C:catalytic step 2 spliceosome"/>
    <property type="evidence" value="ECO:0007669"/>
    <property type="project" value="TreeGrafter"/>
</dbReference>
<accession>A0A2T9YP78</accession>
<evidence type="ECO:0000256" key="2">
    <source>
        <dbReference type="ARBA" id="ARBA00022490"/>
    </source>
</evidence>
<dbReference type="InterPro" id="IPR020472">
    <property type="entry name" value="WD40_PAC1"/>
</dbReference>